<accession>A0A7W7QYM0</accession>
<proteinExistence type="predicted"/>
<feature type="coiled-coil region" evidence="1">
    <location>
        <begin position="207"/>
        <end position="234"/>
    </location>
</feature>
<gene>
    <name evidence="2" type="ORF">FHR34_001196</name>
</gene>
<keyword evidence="3" id="KW-1185">Reference proteome</keyword>
<reference evidence="2 3" key="1">
    <citation type="submission" date="2020-08" db="EMBL/GenBank/DDBJ databases">
        <title>Sequencing the genomes of 1000 actinobacteria strains.</title>
        <authorList>
            <person name="Klenk H.-P."/>
        </authorList>
    </citation>
    <scope>NUCLEOTIDE SEQUENCE [LARGE SCALE GENOMIC DNA]</scope>
    <source>
        <strain evidence="2 3">DSM 41654</strain>
    </source>
</reference>
<keyword evidence="1" id="KW-0175">Coiled coil</keyword>
<name>A0A7W7QYM0_KITKI</name>
<sequence>MSVTIKTRRRCAGSYEIDTPNGVYQLHNCPVDTSDAFTAGLPRGPRWMLTSPGEYHADCEFETKREAVEYVRTNEQWKADQAAKESTVTKTPAKPKCANCSQLAAVAFTRPGAYTMWCCDHHADVWREDAQRLGFETRQDLASVPSFTDPQETAVAADFTPGQRIVVADGTTQTVVKLSRWANEPLRVEVEGGLQWLASECVPVPERTDATDRLDEMRAELDRTTAACEEHLERGRTLSRPNEVALASSAEALTDYQRPRLTAAYERGRSIDCPAEFIGRVAAEQVLSAAQAEPSQLQTPDLIAKLKTVMDVITRTDNTSSLADLARRAGSLWWELEVRGEI</sequence>
<dbReference type="AlphaFoldDB" id="A0A7W7QYM0"/>
<evidence type="ECO:0000256" key="1">
    <source>
        <dbReference type="SAM" id="Coils"/>
    </source>
</evidence>
<dbReference type="EMBL" id="JACHJV010000001">
    <property type="protein sequence ID" value="MBB4922203.1"/>
    <property type="molecule type" value="Genomic_DNA"/>
</dbReference>
<dbReference type="Proteomes" id="UP000540506">
    <property type="component" value="Unassembled WGS sequence"/>
</dbReference>
<dbReference type="RefSeq" id="WP_184934413.1">
    <property type="nucleotide sequence ID" value="NZ_JACHJV010000001.1"/>
</dbReference>
<comment type="caution">
    <text evidence="2">The sequence shown here is derived from an EMBL/GenBank/DDBJ whole genome shotgun (WGS) entry which is preliminary data.</text>
</comment>
<organism evidence="2 3">
    <name type="scientific">Kitasatospora kifunensis</name>
    <name type="common">Streptomyces kifunensis</name>
    <dbReference type="NCBI Taxonomy" id="58351"/>
    <lineage>
        <taxon>Bacteria</taxon>
        <taxon>Bacillati</taxon>
        <taxon>Actinomycetota</taxon>
        <taxon>Actinomycetes</taxon>
        <taxon>Kitasatosporales</taxon>
        <taxon>Streptomycetaceae</taxon>
        <taxon>Kitasatospora</taxon>
    </lineage>
</organism>
<evidence type="ECO:0000313" key="2">
    <source>
        <dbReference type="EMBL" id="MBB4922203.1"/>
    </source>
</evidence>
<protein>
    <submittedName>
        <fullName evidence="2">Uncharacterized protein</fullName>
    </submittedName>
</protein>
<evidence type="ECO:0000313" key="3">
    <source>
        <dbReference type="Proteomes" id="UP000540506"/>
    </source>
</evidence>